<dbReference type="OrthoDB" id="5233at2"/>
<keyword evidence="1" id="KW-1133">Transmembrane helix</keyword>
<name>A0A0R1SLB3_9LACO</name>
<keyword evidence="1" id="KW-0472">Membrane</keyword>
<gene>
    <name evidence="2" type="ORF">FC27_GL000150</name>
</gene>
<evidence type="ECO:0000256" key="1">
    <source>
        <dbReference type="SAM" id="Phobius"/>
    </source>
</evidence>
<evidence type="ECO:0000313" key="3">
    <source>
        <dbReference type="Proteomes" id="UP000051647"/>
    </source>
</evidence>
<keyword evidence="3" id="KW-1185">Reference proteome</keyword>
<comment type="caution">
    <text evidence="2">The sequence shown here is derived from an EMBL/GenBank/DDBJ whole genome shotgun (WGS) entry which is preliminary data.</text>
</comment>
<dbReference type="EMBL" id="AZFA01000001">
    <property type="protein sequence ID" value="KRL68452.1"/>
    <property type="molecule type" value="Genomic_DNA"/>
</dbReference>
<accession>A0A0R1SLB3</accession>
<feature type="transmembrane region" description="Helical" evidence="1">
    <location>
        <begin position="54"/>
        <end position="75"/>
    </location>
</feature>
<keyword evidence="1" id="KW-0812">Transmembrane</keyword>
<feature type="transmembrane region" description="Helical" evidence="1">
    <location>
        <begin position="18"/>
        <end position="34"/>
    </location>
</feature>
<reference evidence="2 3" key="1">
    <citation type="journal article" date="2015" name="Genome Announc.">
        <title>Expanding the biotechnology potential of lactobacilli through comparative genomics of 213 strains and associated genera.</title>
        <authorList>
            <person name="Sun Z."/>
            <person name="Harris H.M."/>
            <person name="McCann A."/>
            <person name="Guo C."/>
            <person name="Argimon S."/>
            <person name="Zhang W."/>
            <person name="Yang X."/>
            <person name="Jeffery I.B."/>
            <person name="Cooney J.C."/>
            <person name="Kagawa T.F."/>
            <person name="Liu W."/>
            <person name="Song Y."/>
            <person name="Salvetti E."/>
            <person name="Wrobel A."/>
            <person name="Rasinkangas P."/>
            <person name="Parkhill J."/>
            <person name="Rea M.C."/>
            <person name="O'Sullivan O."/>
            <person name="Ritari J."/>
            <person name="Douillard F.P."/>
            <person name="Paul Ross R."/>
            <person name="Yang R."/>
            <person name="Briner A.E."/>
            <person name="Felis G.E."/>
            <person name="de Vos W.M."/>
            <person name="Barrangou R."/>
            <person name="Klaenhammer T.R."/>
            <person name="Caufield P.W."/>
            <person name="Cui Y."/>
            <person name="Zhang H."/>
            <person name="O'Toole P.W."/>
        </authorList>
    </citation>
    <scope>NUCLEOTIDE SEQUENCE [LARGE SCALE GENOMIC DNA]</scope>
    <source>
        <strain evidence="2 3">DSM 14857</strain>
    </source>
</reference>
<dbReference type="AlphaFoldDB" id="A0A0R1SLB3"/>
<dbReference type="Proteomes" id="UP000051647">
    <property type="component" value="Unassembled WGS sequence"/>
</dbReference>
<dbReference type="RefSeq" id="WP_010623600.1">
    <property type="nucleotide sequence ID" value="NZ_AZFA01000001.1"/>
</dbReference>
<evidence type="ECO:0008006" key="4">
    <source>
        <dbReference type="Google" id="ProtNLM"/>
    </source>
</evidence>
<evidence type="ECO:0000313" key="2">
    <source>
        <dbReference type="EMBL" id="KRL68452.1"/>
    </source>
</evidence>
<protein>
    <recommendedName>
        <fullName evidence="4">DUF2628 domain-containing protein</fullName>
    </recommendedName>
</protein>
<sequence length="106" mass="12333">MNVNLQHKLTKEVRQAKVGYSWTTLFFCFFPALFRGDWKWALIIGLSAMFTNALTMAFTVVGLGFLVTLVFSFIYNKIYINDLLKNDFRPTDQNSMNILKNEGFEF</sequence>
<proteinExistence type="predicted"/>
<dbReference type="eggNOG" id="ENOG5032ZT4">
    <property type="taxonomic scope" value="Bacteria"/>
</dbReference>
<dbReference type="PATRIC" id="fig|1423815.3.peg.151"/>
<organism evidence="2 3">
    <name type="scientific">Companilactobacillus versmoldensis DSM 14857 = KCTC 3814</name>
    <dbReference type="NCBI Taxonomy" id="1423815"/>
    <lineage>
        <taxon>Bacteria</taxon>
        <taxon>Bacillati</taxon>
        <taxon>Bacillota</taxon>
        <taxon>Bacilli</taxon>
        <taxon>Lactobacillales</taxon>
        <taxon>Lactobacillaceae</taxon>
        <taxon>Companilactobacillus</taxon>
    </lineage>
</organism>